<keyword evidence="3" id="KW-1185">Reference proteome</keyword>
<evidence type="ECO:0000313" key="3">
    <source>
        <dbReference type="Proteomes" id="UP000591131"/>
    </source>
</evidence>
<dbReference type="EMBL" id="JAAPAO010000379">
    <property type="protein sequence ID" value="KAF4661402.1"/>
    <property type="molecule type" value="Genomic_DNA"/>
</dbReference>
<reference evidence="2 3" key="1">
    <citation type="submission" date="2020-04" db="EMBL/GenBank/DDBJ databases">
        <title>Perkinsus chesapeaki whole genome sequence.</title>
        <authorList>
            <person name="Bogema D.R."/>
        </authorList>
    </citation>
    <scope>NUCLEOTIDE SEQUENCE [LARGE SCALE GENOMIC DNA]</scope>
    <source>
        <strain evidence="2">ATCC PRA-425</strain>
    </source>
</reference>
<name>A0A7J6LQ10_PERCH</name>
<keyword evidence="1" id="KW-0732">Signal</keyword>
<gene>
    <name evidence="2" type="ORF">FOL47_006689</name>
</gene>
<dbReference type="AlphaFoldDB" id="A0A7J6LQ10"/>
<dbReference type="OrthoDB" id="10625661at2759"/>
<comment type="caution">
    <text evidence="2">The sequence shown here is derived from an EMBL/GenBank/DDBJ whole genome shotgun (WGS) entry which is preliminary data.</text>
</comment>
<evidence type="ECO:0000256" key="1">
    <source>
        <dbReference type="SAM" id="SignalP"/>
    </source>
</evidence>
<feature type="signal peptide" evidence="1">
    <location>
        <begin position="1"/>
        <end position="15"/>
    </location>
</feature>
<feature type="chain" id="PRO_5029811123" evidence="1">
    <location>
        <begin position="16"/>
        <end position="442"/>
    </location>
</feature>
<evidence type="ECO:0000313" key="2">
    <source>
        <dbReference type="EMBL" id="KAF4661402.1"/>
    </source>
</evidence>
<protein>
    <submittedName>
        <fullName evidence="2">Uncharacterized protein</fullName>
    </submittedName>
</protein>
<sequence>MSILLFLISLSIVGSTTVDRCATTCSITPNCVSSHCMDFKLPAVCHGIIVRPDGSLCSADDGPASCSGQPAPCDKLFPSEPFTTTPTVTTNSVTTEVSTYSTTTSTTSNGGFDYLIGTWCNGRDYTDGIMSVVTFLDEDDVLILYEGVTYAMKYVIEPINKIFIRAATPPLDLSVEQLLSTAVFHATPDPPSLISVLKGVANGNFGPSGKGKTCEPLTTPEFVTTQIVTTPATPTGPTVEPSGLSWTWCGQTGSKFESIRFSGNTLAVRYFGDAYYMQYYWEGNQMYVYDADPADEEYLLMDFSLLRMEYYVDKIHVYYDGRFAGIHTFGGNCRIFPIAHPPTIGLLSYRKFCSERDTGLPYFEIGLTESYMTLQVFTDEYFTRWDDPILKLLPGRREQLRGSREHSPSISYSDIGLIELDNGFETPTDFVQGNFRLVYYDT</sequence>
<accession>A0A7J6LQ10</accession>
<dbReference type="Proteomes" id="UP000591131">
    <property type="component" value="Unassembled WGS sequence"/>
</dbReference>
<proteinExistence type="predicted"/>
<organism evidence="2 3">
    <name type="scientific">Perkinsus chesapeaki</name>
    <name type="common">Clam parasite</name>
    <name type="synonym">Perkinsus andrewsi</name>
    <dbReference type="NCBI Taxonomy" id="330153"/>
    <lineage>
        <taxon>Eukaryota</taxon>
        <taxon>Sar</taxon>
        <taxon>Alveolata</taxon>
        <taxon>Perkinsozoa</taxon>
        <taxon>Perkinsea</taxon>
        <taxon>Perkinsida</taxon>
        <taxon>Perkinsidae</taxon>
        <taxon>Perkinsus</taxon>
    </lineage>
</organism>